<dbReference type="STRING" id="553218.CAMRE0001_2516"/>
<organism evidence="1 2">
    <name type="scientific">Campylobacter rectus RM3267</name>
    <dbReference type="NCBI Taxonomy" id="553218"/>
    <lineage>
        <taxon>Bacteria</taxon>
        <taxon>Pseudomonadati</taxon>
        <taxon>Campylobacterota</taxon>
        <taxon>Epsilonproteobacteria</taxon>
        <taxon>Campylobacterales</taxon>
        <taxon>Campylobacteraceae</taxon>
        <taxon>Campylobacter</taxon>
    </lineage>
</organism>
<accession>B9D5E9</accession>
<reference evidence="1 2" key="1">
    <citation type="submission" date="2008-08" db="EMBL/GenBank/DDBJ databases">
        <authorList>
            <person name="Madupu R."/>
            <person name="Durkin A.S."/>
            <person name="Torralba M."/>
            <person name="Methe B."/>
            <person name="Sutton G.G."/>
            <person name="Strausberg R.L."/>
            <person name="Nelson K.E."/>
        </authorList>
    </citation>
    <scope>NUCLEOTIDE SEQUENCE [LARGE SCALE GENOMIC DNA]</scope>
    <source>
        <strain evidence="1 2">RM3267</strain>
    </source>
</reference>
<protein>
    <submittedName>
        <fullName evidence="1">Uncharacterized protein</fullName>
    </submittedName>
</protein>
<sequence>MRRTGGYRSKYGLSSEEISFISHPVCELLIECLQHTFYAGT</sequence>
<dbReference type="Proteomes" id="UP000003082">
    <property type="component" value="Unassembled WGS sequence"/>
</dbReference>
<comment type="caution">
    <text evidence="1">The sequence shown here is derived from an EMBL/GenBank/DDBJ whole genome shotgun (WGS) entry which is preliminary data.</text>
</comment>
<gene>
    <name evidence="1" type="ORF">CAMRE0001_2516</name>
</gene>
<proteinExistence type="predicted"/>
<evidence type="ECO:0000313" key="2">
    <source>
        <dbReference type="Proteomes" id="UP000003082"/>
    </source>
</evidence>
<evidence type="ECO:0000313" key="1">
    <source>
        <dbReference type="EMBL" id="EEF12812.1"/>
    </source>
</evidence>
<name>B9D5E9_CAMRE</name>
<keyword evidence="2" id="KW-1185">Reference proteome</keyword>
<dbReference type="EMBL" id="ACFU01000038">
    <property type="protein sequence ID" value="EEF12812.1"/>
    <property type="molecule type" value="Genomic_DNA"/>
</dbReference>
<dbReference type="AlphaFoldDB" id="B9D5E9"/>